<accession>A0A6M3JR83</accession>
<gene>
    <name evidence="1" type="ORF">MM415A02750_0002</name>
</gene>
<evidence type="ECO:0000313" key="1">
    <source>
        <dbReference type="EMBL" id="QJA72463.1"/>
    </source>
</evidence>
<dbReference type="AlphaFoldDB" id="A0A6M3JR83"/>
<reference evidence="1" key="1">
    <citation type="submission" date="2020-03" db="EMBL/GenBank/DDBJ databases">
        <title>The deep terrestrial virosphere.</title>
        <authorList>
            <person name="Holmfeldt K."/>
            <person name="Nilsson E."/>
            <person name="Simone D."/>
            <person name="Lopez-Fernandez M."/>
            <person name="Wu X."/>
            <person name="de Brujin I."/>
            <person name="Lundin D."/>
            <person name="Andersson A."/>
            <person name="Bertilsson S."/>
            <person name="Dopson M."/>
        </authorList>
    </citation>
    <scope>NUCLEOTIDE SEQUENCE</scope>
    <source>
        <strain evidence="1">MM415A02750</strain>
    </source>
</reference>
<proteinExistence type="predicted"/>
<protein>
    <submittedName>
        <fullName evidence="1">Uncharacterized protein</fullName>
    </submittedName>
</protein>
<name>A0A6M3JR83_9ZZZZ</name>
<sequence>MPWPYEFEFIFDDYTGIKYRIDVKVHQQYDLGPYIHQEYHLKPEIVEGR</sequence>
<dbReference type="EMBL" id="MT141953">
    <property type="protein sequence ID" value="QJA72463.1"/>
    <property type="molecule type" value="Genomic_DNA"/>
</dbReference>
<organism evidence="1">
    <name type="scientific">viral metagenome</name>
    <dbReference type="NCBI Taxonomy" id="1070528"/>
    <lineage>
        <taxon>unclassified sequences</taxon>
        <taxon>metagenomes</taxon>
        <taxon>organismal metagenomes</taxon>
    </lineage>
</organism>